<gene>
    <name evidence="2" type="ORF">LUZ63_016755</name>
</gene>
<dbReference type="PANTHER" id="PTHR24121">
    <property type="entry name" value="NO MECHANORECEPTOR POTENTIAL C, ISOFORM D-RELATED"/>
    <property type="match status" value="1"/>
</dbReference>
<dbReference type="OrthoDB" id="673817at2759"/>
<dbReference type="Proteomes" id="UP001151287">
    <property type="component" value="Unassembled WGS sequence"/>
</dbReference>
<name>A0A9Q0C0M4_9POAL</name>
<dbReference type="SUPFAM" id="SSF48403">
    <property type="entry name" value="Ankyrin repeat"/>
    <property type="match status" value="1"/>
</dbReference>
<proteinExistence type="predicted"/>
<dbReference type="Pfam" id="PF12796">
    <property type="entry name" value="Ank_2"/>
    <property type="match status" value="2"/>
</dbReference>
<dbReference type="PROSITE" id="PS50088">
    <property type="entry name" value="ANK_REPEAT"/>
    <property type="match status" value="1"/>
</dbReference>
<dbReference type="EMBL" id="JAMQYH010000005">
    <property type="protein sequence ID" value="KAJ1685365.1"/>
    <property type="molecule type" value="Genomic_DNA"/>
</dbReference>
<dbReference type="PANTHER" id="PTHR24121:SF19">
    <property type="entry name" value="OS11G0247700 PROTEIN"/>
    <property type="match status" value="1"/>
</dbReference>
<sequence>MDELLLRAAMSGNVRELKEIARQNPEILLGKTPQQSTCLHVSLLFGHEEFSKAVLALNRSLLFTINLDGETPLVVAVTNGHLSLASTMLKLYQQLNLSDMILKQDNNGDNALHHAIYNGHSDLALELIAAELGLSQGMNKYNESPMYIAVSRGFNDVSEKLLEIPVSSHCGIYNRNALHAAVTNRNSG</sequence>
<accession>A0A9Q0C0M4</accession>
<dbReference type="InterPro" id="IPR002110">
    <property type="entry name" value="Ankyrin_rpt"/>
</dbReference>
<comment type="caution">
    <text evidence="2">The sequence shown here is derived from an EMBL/GenBank/DDBJ whole genome shotgun (WGS) entry which is preliminary data.</text>
</comment>
<dbReference type="AlphaFoldDB" id="A0A9Q0C0M4"/>
<keyword evidence="1" id="KW-0040">ANK repeat</keyword>
<keyword evidence="3" id="KW-1185">Reference proteome</keyword>
<dbReference type="InterPro" id="IPR036770">
    <property type="entry name" value="Ankyrin_rpt-contain_sf"/>
</dbReference>
<dbReference type="SMART" id="SM00248">
    <property type="entry name" value="ANK"/>
    <property type="match status" value="4"/>
</dbReference>
<reference evidence="2" key="1">
    <citation type="journal article" date="2022" name="Cell">
        <title>Repeat-based holocentromeres influence genome architecture and karyotype evolution.</title>
        <authorList>
            <person name="Hofstatter P.G."/>
            <person name="Thangavel G."/>
            <person name="Lux T."/>
            <person name="Neumann P."/>
            <person name="Vondrak T."/>
            <person name="Novak P."/>
            <person name="Zhang M."/>
            <person name="Costa L."/>
            <person name="Castellani M."/>
            <person name="Scott A."/>
            <person name="Toegelov H."/>
            <person name="Fuchs J."/>
            <person name="Mata-Sucre Y."/>
            <person name="Dias Y."/>
            <person name="Vanzela A.L.L."/>
            <person name="Huettel B."/>
            <person name="Almeida C.C.S."/>
            <person name="Simkova H."/>
            <person name="Souza G."/>
            <person name="Pedrosa-Harand A."/>
            <person name="Macas J."/>
            <person name="Mayer K.F.X."/>
            <person name="Houben A."/>
            <person name="Marques A."/>
        </authorList>
    </citation>
    <scope>NUCLEOTIDE SEQUENCE</scope>
    <source>
        <strain evidence="2">RhyBre1mFocal</strain>
    </source>
</reference>
<evidence type="ECO:0000313" key="2">
    <source>
        <dbReference type="EMBL" id="KAJ1685365.1"/>
    </source>
</evidence>
<protein>
    <submittedName>
        <fullName evidence="2">Uncharacterized protein</fullName>
    </submittedName>
</protein>
<organism evidence="2 3">
    <name type="scientific">Rhynchospora breviuscula</name>
    <dbReference type="NCBI Taxonomy" id="2022672"/>
    <lineage>
        <taxon>Eukaryota</taxon>
        <taxon>Viridiplantae</taxon>
        <taxon>Streptophyta</taxon>
        <taxon>Embryophyta</taxon>
        <taxon>Tracheophyta</taxon>
        <taxon>Spermatophyta</taxon>
        <taxon>Magnoliopsida</taxon>
        <taxon>Liliopsida</taxon>
        <taxon>Poales</taxon>
        <taxon>Cyperaceae</taxon>
        <taxon>Cyperoideae</taxon>
        <taxon>Rhynchosporeae</taxon>
        <taxon>Rhynchospora</taxon>
    </lineage>
</organism>
<dbReference type="Gene3D" id="1.25.40.20">
    <property type="entry name" value="Ankyrin repeat-containing domain"/>
    <property type="match status" value="1"/>
</dbReference>
<evidence type="ECO:0000256" key="1">
    <source>
        <dbReference type="PROSITE-ProRule" id="PRU00023"/>
    </source>
</evidence>
<feature type="repeat" description="ANK" evidence="1">
    <location>
        <begin position="68"/>
        <end position="100"/>
    </location>
</feature>
<evidence type="ECO:0000313" key="3">
    <source>
        <dbReference type="Proteomes" id="UP001151287"/>
    </source>
</evidence>